<dbReference type="RefSeq" id="WP_344363618.1">
    <property type="nucleotide sequence ID" value="NZ_BAAASR010000023.1"/>
</dbReference>
<dbReference type="Pfam" id="PF03176">
    <property type="entry name" value="MMPL"/>
    <property type="match status" value="2"/>
</dbReference>
<evidence type="ECO:0000256" key="4">
    <source>
        <dbReference type="ARBA" id="ARBA00022692"/>
    </source>
</evidence>
<keyword evidence="6 8" id="KW-0472">Membrane</keyword>
<dbReference type="PANTHER" id="PTHR33406:SF11">
    <property type="entry name" value="MEMBRANE PROTEIN SCO6666-RELATED"/>
    <property type="match status" value="1"/>
</dbReference>
<feature type="domain" description="Membrane transport protein MMPL" evidence="9">
    <location>
        <begin position="67"/>
        <end position="380"/>
    </location>
</feature>
<feature type="transmembrane region" description="Helical" evidence="8">
    <location>
        <begin position="209"/>
        <end position="239"/>
    </location>
</feature>
<proteinExistence type="inferred from homology"/>
<evidence type="ECO:0000256" key="3">
    <source>
        <dbReference type="ARBA" id="ARBA00022475"/>
    </source>
</evidence>
<dbReference type="InterPro" id="IPR004869">
    <property type="entry name" value="MMPL_dom"/>
</dbReference>
<name>A0ABP5ZYP6_9ACTN</name>
<comment type="subcellular location">
    <subcellularLocation>
        <location evidence="1">Cell membrane</location>
        <topology evidence="1">Multi-pass membrane protein</topology>
    </subcellularLocation>
</comment>
<feature type="region of interest" description="Disordered" evidence="7">
    <location>
        <begin position="380"/>
        <end position="418"/>
    </location>
</feature>
<dbReference type="InterPro" id="IPR050545">
    <property type="entry name" value="Mycobact_MmpL"/>
</dbReference>
<evidence type="ECO:0000256" key="2">
    <source>
        <dbReference type="ARBA" id="ARBA00010157"/>
    </source>
</evidence>
<keyword evidence="3" id="KW-1003">Cell membrane</keyword>
<keyword evidence="4 8" id="KW-0812">Transmembrane</keyword>
<feature type="transmembrane region" description="Helical" evidence="8">
    <location>
        <begin position="724"/>
        <end position="747"/>
    </location>
</feature>
<accession>A0ABP5ZYP6</accession>
<feature type="compositionally biased region" description="Pro residues" evidence="7">
    <location>
        <begin position="8"/>
        <end position="20"/>
    </location>
</feature>
<evidence type="ECO:0000256" key="7">
    <source>
        <dbReference type="SAM" id="MobiDB-lite"/>
    </source>
</evidence>
<feature type="transmembrane region" description="Helical" evidence="8">
    <location>
        <begin position="754"/>
        <end position="774"/>
    </location>
</feature>
<comment type="similarity">
    <text evidence="2">Belongs to the resistance-nodulation-cell division (RND) (TC 2.A.6) family. MmpL subfamily.</text>
</comment>
<comment type="caution">
    <text evidence="10">The sequence shown here is derived from an EMBL/GenBank/DDBJ whole genome shotgun (WGS) entry which is preliminary data.</text>
</comment>
<evidence type="ECO:0000256" key="5">
    <source>
        <dbReference type="ARBA" id="ARBA00022989"/>
    </source>
</evidence>
<feature type="domain" description="Membrane transport protein MMPL" evidence="9">
    <location>
        <begin position="557"/>
        <end position="784"/>
    </location>
</feature>
<feature type="compositionally biased region" description="Gly residues" evidence="7">
    <location>
        <begin position="396"/>
        <end position="405"/>
    </location>
</feature>
<keyword evidence="11" id="KW-1185">Reference proteome</keyword>
<evidence type="ECO:0000313" key="10">
    <source>
        <dbReference type="EMBL" id="GAA2505549.1"/>
    </source>
</evidence>
<feature type="transmembrane region" description="Helical" evidence="8">
    <location>
        <begin position="259"/>
        <end position="280"/>
    </location>
</feature>
<feature type="transmembrane region" description="Helical" evidence="8">
    <location>
        <begin position="307"/>
        <end position="327"/>
    </location>
</feature>
<evidence type="ECO:0000313" key="11">
    <source>
        <dbReference type="Proteomes" id="UP001499942"/>
    </source>
</evidence>
<reference evidence="11" key="1">
    <citation type="journal article" date="2019" name="Int. J. Syst. Evol. Microbiol.">
        <title>The Global Catalogue of Microorganisms (GCM) 10K type strain sequencing project: providing services to taxonomists for standard genome sequencing and annotation.</title>
        <authorList>
            <consortium name="The Broad Institute Genomics Platform"/>
            <consortium name="The Broad Institute Genome Sequencing Center for Infectious Disease"/>
            <person name="Wu L."/>
            <person name="Ma J."/>
        </authorList>
    </citation>
    <scope>NUCLEOTIDE SEQUENCE [LARGE SCALE GENOMIC DNA]</scope>
    <source>
        <strain evidence="11">JCM 5062</strain>
    </source>
</reference>
<dbReference type="PANTHER" id="PTHR33406">
    <property type="entry name" value="MEMBRANE PROTEIN MJ1562-RELATED"/>
    <property type="match status" value="1"/>
</dbReference>
<evidence type="ECO:0000259" key="9">
    <source>
        <dbReference type="Pfam" id="PF03176"/>
    </source>
</evidence>
<feature type="transmembrane region" description="Helical" evidence="8">
    <location>
        <begin position="632"/>
        <end position="655"/>
    </location>
</feature>
<dbReference type="SUPFAM" id="SSF82866">
    <property type="entry name" value="Multidrug efflux transporter AcrB transmembrane domain"/>
    <property type="match status" value="2"/>
</dbReference>
<sequence>MPTTTKPSPAPNPAPEPPPGGGDGPGGARAPFAVRHRRLVSVVALLLMALSALAGHDVAGRLSSGGMLPPGAESLRAEEILRHDFGAGRPEMVLLVRADASGGRGVDAPAAVAAGRALERRLAADRGVASVRSFRSVGPSAGLRAPDGRSGLILAWLRGGSHERGKTAERVVPEVTGRFGPLEVTAGGEAATRVEVARQASRDARMSELVALPLTVTLLLLVFGSLVATALPVLVGVFAALGTTALLRRLTDVTEVSVYALNIGTALAFALAIDYSLFLISRYREERAKGAGATEALRTALRTAGRAVAFSAGTVACSMAALLVFPHPVLRSLGYAGVAVTVMAAAGSLVVLPAVLALLGDRLDRLDVFARWRRRTKTADRAVPSGGADGEAGTNGTNGGAGTRSGAGTTNAADTASARGGWGHWGRIALAVMRRPLATGVPVTCLLVLLAVPFADVRFAMSDDRVLPGDSAAGGVGAALREDFPDSPVGATTVALPGLDARSRAPELDRYARRVSAVEGVVRVDTATGTYRRGRLVAGPSPSSARFAPRHEGRDGVYLSVATAGEPGSPANADRVEVIRDVPAPSPAWVGGFGAKVADVRGAIGERLPLALTLMGVSMIALVLGLTRRPVLAVKALVLNTLSLCATFGALVFVFQQGHMKWLVGDFVTTGALDVQIPVVTFCVAFGLSMDYECMLLSRIVEEHRAGADTVTAVARGLDRTARLFTWSATILAVVMVALATSGLVILKAVGVGLALAAVLDATVVRGLLVPAVMRLAGPANWWVPSWLRSKEDRTGPLVR</sequence>
<dbReference type="Gene3D" id="1.20.1640.10">
    <property type="entry name" value="Multidrug efflux transporter AcrB transmembrane domain"/>
    <property type="match status" value="2"/>
</dbReference>
<protein>
    <submittedName>
        <fullName evidence="10">MMPL family transporter</fullName>
    </submittedName>
</protein>
<evidence type="ECO:0000256" key="6">
    <source>
        <dbReference type="ARBA" id="ARBA00023136"/>
    </source>
</evidence>
<keyword evidence="5 8" id="KW-1133">Transmembrane helix</keyword>
<feature type="transmembrane region" description="Helical" evidence="8">
    <location>
        <begin position="608"/>
        <end position="626"/>
    </location>
</feature>
<feature type="transmembrane region" description="Helical" evidence="8">
    <location>
        <begin position="667"/>
        <end position="688"/>
    </location>
</feature>
<gene>
    <name evidence="10" type="ORF">GCM10010393_42830</name>
</gene>
<dbReference type="Proteomes" id="UP001499942">
    <property type="component" value="Unassembled WGS sequence"/>
</dbReference>
<evidence type="ECO:0000256" key="8">
    <source>
        <dbReference type="SAM" id="Phobius"/>
    </source>
</evidence>
<organism evidence="10 11">
    <name type="scientific">Streptomyces gobitricini</name>
    <dbReference type="NCBI Taxonomy" id="68211"/>
    <lineage>
        <taxon>Bacteria</taxon>
        <taxon>Bacillati</taxon>
        <taxon>Actinomycetota</taxon>
        <taxon>Actinomycetes</taxon>
        <taxon>Kitasatosporales</taxon>
        <taxon>Streptomycetaceae</taxon>
        <taxon>Streptomyces</taxon>
    </lineage>
</organism>
<feature type="transmembrane region" description="Helical" evidence="8">
    <location>
        <begin position="333"/>
        <end position="359"/>
    </location>
</feature>
<evidence type="ECO:0000256" key="1">
    <source>
        <dbReference type="ARBA" id="ARBA00004651"/>
    </source>
</evidence>
<dbReference type="EMBL" id="BAAASR010000023">
    <property type="protein sequence ID" value="GAA2505549.1"/>
    <property type="molecule type" value="Genomic_DNA"/>
</dbReference>
<feature type="region of interest" description="Disordered" evidence="7">
    <location>
        <begin position="1"/>
        <end position="30"/>
    </location>
</feature>